<dbReference type="EMBL" id="NBXA01000021">
    <property type="protein sequence ID" value="RFA12627.1"/>
    <property type="molecule type" value="Genomic_DNA"/>
</dbReference>
<reference evidence="6 7" key="1">
    <citation type="submission" date="2017-04" db="EMBL/GenBank/DDBJ databases">
        <title>Comparative genome analysis of Subtercola boreus.</title>
        <authorList>
            <person name="Cho Y.-J."/>
            <person name="Cho A."/>
            <person name="Kim O.-S."/>
            <person name="Lee J.-I."/>
        </authorList>
    </citation>
    <scope>NUCLEOTIDE SEQUENCE [LARGE SCALE GENOMIC DNA]</scope>
    <source>
        <strain evidence="6 7">P27444</strain>
    </source>
</reference>
<name>A0A3E0VUW2_9MICO</name>
<dbReference type="OrthoDB" id="4746440at2"/>
<evidence type="ECO:0000259" key="5">
    <source>
        <dbReference type="PROSITE" id="PS50977"/>
    </source>
</evidence>
<gene>
    <name evidence="6" type="ORF">B7R21_09785</name>
</gene>
<sequence length="207" mass="22245">MGRWEPDARGRLLRAALELFAEHGYEATTTAQIADRAGLTKTTLFRLFADKREIVFQGQGELLALVTRGVDEALNDASAWDRMVNGVLVLSGAHAHEHRTTGRILDPILARSPELNERAVFKRSAITSALEGSLIGHGIDRWQAGALADLGIRAYYSGYDLWVAVDDSSTLADHVLAQITVLRGAAAQALEAAAPQPHPAGVRSADG</sequence>
<dbReference type="PROSITE" id="PS50977">
    <property type="entry name" value="HTH_TETR_2"/>
    <property type="match status" value="1"/>
</dbReference>
<dbReference type="InterPro" id="IPR009057">
    <property type="entry name" value="Homeodomain-like_sf"/>
</dbReference>
<evidence type="ECO:0000256" key="3">
    <source>
        <dbReference type="ARBA" id="ARBA00023163"/>
    </source>
</evidence>
<dbReference type="SUPFAM" id="SSF46689">
    <property type="entry name" value="Homeodomain-like"/>
    <property type="match status" value="1"/>
</dbReference>
<evidence type="ECO:0000313" key="6">
    <source>
        <dbReference type="EMBL" id="RFA12627.1"/>
    </source>
</evidence>
<proteinExistence type="predicted"/>
<organism evidence="6 7">
    <name type="scientific">Subtercola boreus</name>
    <dbReference type="NCBI Taxonomy" id="120213"/>
    <lineage>
        <taxon>Bacteria</taxon>
        <taxon>Bacillati</taxon>
        <taxon>Actinomycetota</taxon>
        <taxon>Actinomycetes</taxon>
        <taxon>Micrococcales</taxon>
        <taxon>Microbacteriaceae</taxon>
        <taxon>Subtercola</taxon>
    </lineage>
</organism>
<keyword evidence="3" id="KW-0804">Transcription</keyword>
<evidence type="ECO:0000313" key="7">
    <source>
        <dbReference type="Proteomes" id="UP000256709"/>
    </source>
</evidence>
<dbReference type="GO" id="GO:0000976">
    <property type="term" value="F:transcription cis-regulatory region binding"/>
    <property type="evidence" value="ECO:0007669"/>
    <property type="project" value="TreeGrafter"/>
</dbReference>
<feature type="domain" description="HTH tetR-type" evidence="5">
    <location>
        <begin position="6"/>
        <end position="66"/>
    </location>
</feature>
<dbReference type="RefSeq" id="WP_116283072.1">
    <property type="nucleotide sequence ID" value="NZ_NBXA01000021.1"/>
</dbReference>
<dbReference type="AlphaFoldDB" id="A0A3E0VUW2"/>
<evidence type="ECO:0000256" key="1">
    <source>
        <dbReference type="ARBA" id="ARBA00023015"/>
    </source>
</evidence>
<comment type="caution">
    <text evidence="6">The sequence shown here is derived from an EMBL/GenBank/DDBJ whole genome shotgun (WGS) entry which is preliminary data.</text>
</comment>
<dbReference type="Gene3D" id="1.10.357.10">
    <property type="entry name" value="Tetracycline Repressor, domain 2"/>
    <property type="match status" value="1"/>
</dbReference>
<evidence type="ECO:0000256" key="4">
    <source>
        <dbReference type="PROSITE-ProRule" id="PRU00335"/>
    </source>
</evidence>
<dbReference type="Pfam" id="PF00440">
    <property type="entry name" value="TetR_N"/>
    <property type="match status" value="1"/>
</dbReference>
<dbReference type="GO" id="GO:0003700">
    <property type="term" value="F:DNA-binding transcription factor activity"/>
    <property type="evidence" value="ECO:0007669"/>
    <property type="project" value="TreeGrafter"/>
</dbReference>
<keyword evidence="2 4" id="KW-0238">DNA-binding</keyword>
<evidence type="ECO:0000256" key="2">
    <source>
        <dbReference type="ARBA" id="ARBA00023125"/>
    </source>
</evidence>
<dbReference type="PANTHER" id="PTHR30055">
    <property type="entry name" value="HTH-TYPE TRANSCRIPTIONAL REGULATOR RUTR"/>
    <property type="match status" value="1"/>
</dbReference>
<accession>A0A3E0VUW2</accession>
<keyword evidence="1" id="KW-0805">Transcription regulation</keyword>
<dbReference type="PANTHER" id="PTHR30055:SF234">
    <property type="entry name" value="HTH-TYPE TRANSCRIPTIONAL REGULATOR BETI"/>
    <property type="match status" value="1"/>
</dbReference>
<protein>
    <recommendedName>
        <fullName evidence="5">HTH tetR-type domain-containing protein</fullName>
    </recommendedName>
</protein>
<dbReference type="PRINTS" id="PR00455">
    <property type="entry name" value="HTHTETR"/>
</dbReference>
<dbReference type="Proteomes" id="UP000256709">
    <property type="component" value="Unassembled WGS sequence"/>
</dbReference>
<dbReference type="InterPro" id="IPR001647">
    <property type="entry name" value="HTH_TetR"/>
</dbReference>
<dbReference type="InterPro" id="IPR050109">
    <property type="entry name" value="HTH-type_TetR-like_transc_reg"/>
</dbReference>
<feature type="DNA-binding region" description="H-T-H motif" evidence="4">
    <location>
        <begin position="29"/>
        <end position="48"/>
    </location>
</feature>